<dbReference type="RefSeq" id="WP_238128319.1">
    <property type="nucleotide sequence ID" value="NZ_JAKNHJ010000016.1"/>
</dbReference>
<sequence length="232" mass="26655">MENEIEVVVYTKPNCMQCKSTTRWLDKNNIPYRTEDAGRAVDQLKEQGFSSVPVVMVNRGGDQIKAWSGYRPDQLKSVPPLFKPSDNDAVLTEWNWTRGVPRFRIWKDNQGRVHNSDGAAFQQFYGNGKLYQEQYVSHGTLLTERVFYEDGNWREESYAYHRDGALKEVRRTKNGVLDGGRCVERYDNRGKAIYIESWSEGKMIYSGAPPVRKNRPPAPVRPRPIPQPGLGI</sequence>
<dbReference type="CDD" id="cd02976">
    <property type="entry name" value="NrdH"/>
    <property type="match status" value="1"/>
</dbReference>
<evidence type="ECO:0000313" key="3">
    <source>
        <dbReference type="EMBL" id="MCG4618450.1"/>
    </source>
</evidence>
<dbReference type="InterPro" id="IPR036249">
    <property type="entry name" value="Thioredoxin-like_sf"/>
</dbReference>
<dbReference type="Proteomes" id="UP001200537">
    <property type="component" value="Unassembled WGS sequence"/>
</dbReference>
<dbReference type="PROSITE" id="PS51354">
    <property type="entry name" value="GLUTAREDOXIN_2"/>
    <property type="match status" value="1"/>
</dbReference>
<proteinExistence type="predicted"/>
<feature type="region of interest" description="Disordered" evidence="1">
    <location>
        <begin position="208"/>
        <end position="232"/>
    </location>
</feature>
<feature type="compositionally biased region" description="Pro residues" evidence="1">
    <location>
        <begin position="216"/>
        <end position="232"/>
    </location>
</feature>
<gene>
    <name evidence="3" type="ORF">L0M99_08110</name>
</gene>
<dbReference type="InterPro" id="IPR002109">
    <property type="entry name" value="Glutaredoxin"/>
</dbReference>
<evidence type="ECO:0000259" key="2">
    <source>
        <dbReference type="Pfam" id="PF00462"/>
    </source>
</evidence>
<protein>
    <recommendedName>
        <fullName evidence="2">Glutaredoxin domain-containing protein</fullName>
    </recommendedName>
</protein>
<organism evidence="3 4">
    <name type="scientific">Varibaculum cambriense</name>
    <dbReference type="NCBI Taxonomy" id="184870"/>
    <lineage>
        <taxon>Bacteria</taxon>
        <taxon>Bacillati</taxon>
        <taxon>Actinomycetota</taxon>
        <taxon>Actinomycetes</taxon>
        <taxon>Actinomycetales</taxon>
        <taxon>Actinomycetaceae</taxon>
        <taxon>Varibaculum</taxon>
    </lineage>
</organism>
<evidence type="ECO:0000256" key="1">
    <source>
        <dbReference type="SAM" id="MobiDB-lite"/>
    </source>
</evidence>
<name>A0AAJ1BCR6_9ACTO</name>
<dbReference type="Gene3D" id="3.40.30.10">
    <property type="entry name" value="Glutaredoxin"/>
    <property type="match status" value="1"/>
</dbReference>
<evidence type="ECO:0000313" key="4">
    <source>
        <dbReference type="Proteomes" id="UP001200537"/>
    </source>
</evidence>
<dbReference type="EMBL" id="JAKNHJ010000016">
    <property type="protein sequence ID" value="MCG4618450.1"/>
    <property type="molecule type" value="Genomic_DNA"/>
</dbReference>
<dbReference type="Gene3D" id="3.90.930.1">
    <property type="match status" value="1"/>
</dbReference>
<feature type="domain" description="Glutaredoxin" evidence="2">
    <location>
        <begin position="7"/>
        <end position="58"/>
    </location>
</feature>
<reference evidence="3" key="1">
    <citation type="submission" date="2022-01" db="EMBL/GenBank/DDBJ databases">
        <title>Collection of gut derived symbiotic bacterial strains cultured from healthy donors.</title>
        <authorList>
            <person name="Lin H."/>
            <person name="Kohout C."/>
            <person name="Waligurski E."/>
            <person name="Pamer E.G."/>
        </authorList>
    </citation>
    <scope>NUCLEOTIDE SEQUENCE</scope>
    <source>
        <strain evidence="3">DFI.7.46</strain>
    </source>
</reference>
<dbReference type="SUPFAM" id="SSF52833">
    <property type="entry name" value="Thioredoxin-like"/>
    <property type="match status" value="1"/>
</dbReference>
<dbReference type="AlphaFoldDB" id="A0AAJ1BCR6"/>
<dbReference type="Pfam" id="PF00462">
    <property type="entry name" value="Glutaredoxin"/>
    <property type="match status" value="1"/>
</dbReference>
<accession>A0AAJ1BCR6</accession>
<comment type="caution">
    <text evidence="3">The sequence shown here is derived from an EMBL/GenBank/DDBJ whole genome shotgun (WGS) entry which is preliminary data.</text>
</comment>